<dbReference type="Pfam" id="PF23237">
    <property type="entry name" value="HYR_4C"/>
    <property type="match status" value="1"/>
</dbReference>
<accession>A0A2N3HI03</accession>
<keyword evidence="3" id="KW-1185">Reference proteome</keyword>
<reference evidence="2 3" key="1">
    <citation type="submission" date="2017-12" db="EMBL/GenBank/DDBJ databases">
        <title>Confluentibacter flavum sp. nov., isolated from the saline lake.</title>
        <authorList>
            <person name="Yu L."/>
        </authorList>
    </citation>
    <scope>NUCLEOTIDE SEQUENCE [LARGE SCALE GENOMIC DNA]</scope>
    <source>
        <strain evidence="2 3">3B</strain>
    </source>
</reference>
<dbReference type="InterPro" id="IPR000601">
    <property type="entry name" value="PKD_dom"/>
</dbReference>
<evidence type="ECO:0000259" key="1">
    <source>
        <dbReference type="PROSITE" id="PS50093"/>
    </source>
</evidence>
<comment type="caution">
    <text evidence="2">The sequence shown here is derived from an EMBL/GenBank/DDBJ whole genome shotgun (WGS) entry which is preliminary data.</text>
</comment>
<dbReference type="Proteomes" id="UP000233435">
    <property type="component" value="Unassembled WGS sequence"/>
</dbReference>
<name>A0A2N3HI03_9FLAO</name>
<dbReference type="SMART" id="SM00089">
    <property type="entry name" value="PKD"/>
    <property type="match status" value="2"/>
</dbReference>
<protein>
    <recommendedName>
        <fullName evidence="1">PKD domain-containing protein</fullName>
    </recommendedName>
</protein>
<organism evidence="2 3">
    <name type="scientific">Confluentibacter flavum</name>
    <dbReference type="NCBI Taxonomy" id="1909700"/>
    <lineage>
        <taxon>Bacteria</taxon>
        <taxon>Pseudomonadati</taxon>
        <taxon>Bacteroidota</taxon>
        <taxon>Flavobacteriia</taxon>
        <taxon>Flavobacteriales</taxon>
        <taxon>Flavobacteriaceae</taxon>
        <taxon>Confluentibacter</taxon>
    </lineage>
</organism>
<dbReference type="OrthoDB" id="599464at2"/>
<dbReference type="InterPro" id="IPR035986">
    <property type="entry name" value="PKD_dom_sf"/>
</dbReference>
<feature type="domain" description="PKD" evidence="1">
    <location>
        <begin position="281"/>
        <end position="349"/>
    </location>
</feature>
<proteinExistence type="predicted"/>
<dbReference type="InterPro" id="IPR013783">
    <property type="entry name" value="Ig-like_fold"/>
</dbReference>
<dbReference type="Pfam" id="PF18911">
    <property type="entry name" value="PKD_4"/>
    <property type="match status" value="1"/>
</dbReference>
<sequence>MKTTTSNLLSNTGIKMKSYLFGFVFLFLGLLQVSADCTIDTAATGGDNIMTGAELLTYINSNNCTGTLTIESPVDIILNSSLTIPSTINRIVIKNGGQILWNNNNVDLILAANSAIVIENTSILTGSDAAITTIGPCSNNRAIYIGTTKYAACTGGGNVCVIFSQLVEAGGTIQLDPDFAVISGSDNEVCYGPTNISIELNGFISGAVTYEWTVPPGNTNPGTVTFSPDDSADTVVTVSTPGIYTLRINVDIALGLDGDCATTIVEVYSDIEIEFREGLGATTMAITPGAGGTCNLAVDFTASTTNGGANLSYLWNFDDGNTSTAMNPSHTYATSGTYNVSLTVTDPDGIEPCNVIVVNQEVIISDNAPSITAPTPLNIEGCDISAAPAPETTVAGLETIGFLISDDATGDSDLIVGSSDSVSGTCPIIITRTYTITDDCGNTSQANQIINIQDTTNPTINTPAANSTVECDGAGNTTQLNAWLAANGGALASDTCGDVMWSNDFTSLSDLCGATGAATVTFRATDDCGNFSETTATFTIADTTNPTIDTPAANSTVECDGSGNTTQLNAWLTANGGAVASDTCGGVTWSNNFTSLSDLCGATGAATVTFRATDDCGNFSETTATFTIEDTTPPSLSNVASDQTVQCDGSGNTTQFQSWLNTHAGSVANDNCSNVTWSYNIISVMNDCGATSRTLVDFIATDDCGNKNSSTALFTIVDFTPPTINTVASNSTVECDGAGNTTELNAWLTANGGAVASDICGGVTWSNNFSSFSDLCGATGAAIVTFRATDDCGNFSETTATFTIEDTTNPTFDTPAANSTVECDGSGNTTQLNAWLTANGGAVASDTCGGVTWSNNFTSLSDLCGATGAATVTFRATDDCGNFIETTATFTIEDTTPPQVPANAGSTVECIADAVQPAAPVVTDACDTEIVPVVTENTDPTCEGSKV</sequence>
<feature type="non-terminal residue" evidence="2">
    <location>
        <position position="947"/>
    </location>
</feature>
<gene>
    <name evidence="2" type="ORF">CSW08_12380</name>
</gene>
<dbReference type="RefSeq" id="WP_157831479.1">
    <property type="nucleotide sequence ID" value="NZ_PJEO01000046.1"/>
</dbReference>
<dbReference type="CDD" id="cd00146">
    <property type="entry name" value="PKD"/>
    <property type="match status" value="1"/>
</dbReference>
<dbReference type="PROSITE" id="PS50093">
    <property type="entry name" value="PKD"/>
    <property type="match status" value="1"/>
</dbReference>
<dbReference type="Gene3D" id="2.60.40.10">
    <property type="entry name" value="Immunoglobulins"/>
    <property type="match status" value="1"/>
</dbReference>
<dbReference type="InterPro" id="IPR057078">
    <property type="entry name" value="HYR-4C"/>
</dbReference>
<dbReference type="EMBL" id="PJEO01000046">
    <property type="protein sequence ID" value="PKQ44597.1"/>
    <property type="molecule type" value="Genomic_DNA"/>
</dbReference>
<dbReference type="SUPFAM" id="SSF49299">
    <property type="entry name" value="PKD domain"/>
    <property type="match status" value="1"/>
</dbReference>
<dbReference type="InterPro" id="IPR022409">
    <property type="entry name" value="PKD/Chitinase_dom"/>
</dbReference>
<evidence type="ECO:0000313" key="3">
    <source>
        <dbReference type="Proteomes" id="UP000233435"/>
    </source>
</evidence>
<evidence type="ECO:0000313" key="2">
    <source>
        <dbReference type="EMBL" id="PKQ44597.1"/>
    </source>
</evidence>
<dbReference type="AlphaFoldDB" id="A0A2N3HI03"/>